<comment type="caution">
    <text evidence="1">The sequence shown here is derived from an EMBL/GenBank/DDBJ whole genome shotgun (WGS) entry which is preliminary data.</text>
</comment>
<name>A0A2T3NIR1_9GAMM</name>
<dbReference type="EMBL" id="PYMA01000017">
    <property type="protein sequence ID" value="PSW15072.1"/>
    <property type="molecule type" value="Genomic_DNA"/>
</dbReference>
<accession>A0A2T3NIR1</accession>
<evidence type="ECO:0000313" key="2">
    <source>
        <dbReference type="Proteomes" id="UP000241771"/>
    </source>
</evidence>
<gene>
    <name evidence="1" type="ORF">C9I98_20745</name>
</gene>
<organism evidence="1 2">
    <name type="scientific">Photobacterium sanctipauli</name>
    <dbReference type="NCBI Taxonomy" id="1342794"/>
    <lineage>
        <taxon>Bacteria</taxon>
        <taxon>Pseudomonadati</taxon>
        <taxon>Pseudomonadota</taxon>
        <taxon>Gammaproteobacteria</taxon>
        <taxon>Vibrionales</taxon>
        <taxon>Vibrionaceae</taxon>
        <taxon>Photobacterium</taxon>
    </lineage>
</organism>
<sequence length="112" mass="12904">MVDCRGELTVEVGGQVAHVSARGRHFVVELSQATMLWQFWHLYRQLPLPSSLISLRPFSDLEFTFAVSSLASIVVKPRQGWLCGLFPLRFSFNNKRYWLKILPSLLWAGLKR</sequence>
<dbReference type="Proteomes" id="UP000241771">
    <property type="component" value="Unassembled WGS sequence"/>
</dbReference>
<keyword evidence="2" id="KW-1185">Reference proteome</keyword>
<proteinExistence type="predicted"/>
<dbReference type="AlphaFoldDB" id="A0A2T3NIR1"/>
<protein>
    <submittedName>
        <fullName evidence="1">Uncharacterized protein</fullName>
    </submittedName>
</protein>
<evidence type="ECO:0000313" key="1">
    <source>
        <dbReference type="EMBL" id="PSW15072.1"/>
    </source>
</evidence>
<reference evidence="1 2" key="1">
    <citation type="submission" date="2018-01" db="EMBL/GenBank/DDBJ databases">
        <title>Whole genome sequencing of Histamine producing bacteria.</title>
        <authorList>
            <person name="Butler K."/>
        </authorList>
    </citation>
    <scope>NUCLEOTIDE SEQUENCE [LARGE SCALE GENOMIC DNA]</scope>
    <source>
        <strain evidence="1 2">DSM 100436</strain>
    </source>
</reference>